<evidence type="ECO:0000313" key="5">
    <source>
        <dbReference type="EMBL" id="TET92905.1"/>
    </source>
</evidence>
<comment type="caution">
    <text evidence="5">The sequence shown here is derived from an EMBL/GenBank/DDBJ whole genome shotgun (WGS) entry which is preliminary data.</text>
</comment>
<comment type="similarity">
    <text evidence="1">Belongs to the peptidase A31 family.</text>
</comment>
<evidence type="ECO:0000256" key="2">
    <source>
        <dbReference type="ARBA" id="ARBA00022670"/>
    </source>
</evidence>
<keyword evidence="2 5" id="KW-0645">Protease</keyword>
<reference evidence="5 6" key="1">
    <citation type="submission" date="2019-03" db="EMBL/GenBank/DDBJ databases">
        <title>Metabolic potential of uncultured bacteria and archaea associated with petroleum seepage in deep-sea sediments.</title>
        <authorList>
            <person name="Dong X."/>
            <person name="Hubert C."/>
        </authorList>
    </citation>
    <scope>NUCLEOTIDE SEQUENCE [LARGE SCALE GENOMIC DNA]</scope>
    <source>
        <strain evidence="5">E29_bin28</strain>
    </source>
</reference>
<evidence type="ECO:0000256" key="3">
    <source>
        <dbReference type="ARBA" id="ARBA00022750"/>
    </source>
</evidence>
<sequence length="160" mass="17793">MSHYADVLILGVGNMLLGDEGIGVHVIRELEKKKLPGNIELMDAGTALFSILHLLRKRKKIVVIDAARGGKNPGTIYRILPSQAKNEHNKLLSLHEMGLMECLAEVENEARPRDIVIIGIEPDSIDWGLRLSSRLQKKLPEIVKAVLSEINNHQITPITK</sequence>
<dbReference type="InterPro" id="IPR000671">
    <property type="entry name" value="Peptidase_A31"/>
</dbReference>
<dbReference type="PRINTS" id="PR00446">
    <property type="entry name" value="HYDRGNUPTAKE"/>
</dbReference>
<dbReference type="Pfam" id="PF01750">
    <property type="entry name" value="HycI"/>
    <property type="match status" value="1"/>
</dbReference>
<dbReference type="Proteomes" id="UP000316925">
    <property type="component" value="Unassembled WGS sequence"/>
</dbReference>
<keyword evidence="3" id="KW-0064">Aspartyl protease</keyword>
<name>A0A523YN17_UNCAE</name>
<protein>
    <submittedName>
        <fullName evidence="5">Hydrogenase maturation protease</fullName>
    </submittedName>
</protein>
<evidence type="ECO:0000256" key="4">
    <source>
        <dbReference type="ARBA" id="ARBA00022801"/>
    </source>
</evidence>
<dbReference type="GO" id="GO:0008047">
    <property type="term" value="F:enzyme activator activity"/>
    <property type="evidence" value="ECO:0007669"/>
    <property type="project" value="InterPro"/>
</dbReference>
<gene>
    <name evidence="5" type="ORF">E3J33_02890</name>
</gene>
<dbReference type="InterPro" id="IPR023430">
    <property type="entry name" value="Pept_HybD-like_dom_sf"/>
</dbReference>
<dbReference type="EMBL" id="SOIJ01000164">
    <property type="protein sequence ID" value="TET92905.1"/>
    <property type="molecule type" value="Genomic_DNA"/>
</dbReference>
<dbReference type="CDD" id="cd06062">
    <property type="entry name" value="H2MP_MemB-H2up"/>
    <property type="match status" value="1"/>
</dbReference>
<dbReference type="PANTHER" id="PTHR30302:SF1">
    <property type="entry name" value="HYDROGENASE 2 MATURATION PROTEASE"/>
    <property type="match status" value="1"/>
</dbReference>
<proteinExistence type="inferred from homology"/>
<evidence type="ECO:0000256" key="1">
    <source>
        <dbReference type="ARBA" id="ARBA00006814"/>
    </source>
</evidence>
<dbReference type="PANTHER" id="PTHR30302">
    <property type="entry name" value="HYDROGENASE 1 MATURATION PROTEASE"/>
    <property type="match status" value="1"/>
</dbReference>
<accession>A0A523YN17</accession>
<evidence type="ECO:0000313" key="6">
    <source>
        <dbReference type="Proteomes" id="UP000316925"/>
    </source>
</evidence>
<keyword evidence="4" id="KW-0378">Hydrolase</keyword>
<dbReference type="GO" id="GO:0016485">
    <property type="term" value="P:protein processing"/>
    <property type="evidence" value="ECO:0007669"/>
    <property type="project" value="TreeGrafter"/>
</dbReference>
<dbReference type="SUPFAM" id="SSF53163">
    <property type="entry name" value="HybD-like"/>
    <property type="match status" value="1"/>
</dbReference>
<dbReference type="Gene3D" id="3.40.50.1450">
    <property type="entry name" value="HybD-like"/>
    <property type="match status" value="1"/>
</dbReference>
<dbReference type="NCBIfam" id="TIGR00072">
    <property type="entry name" value="hydrog_prot"/>
    <property type="match status" value="1"/>
</dbReference>
<dbReference type="AlphaFoldDB" id="A0A523YN17"/>
<dbReference type="GO" id="GO:0004190">
    <property type="term" value="F:aspartic-type endopeptidase activity"/>
    <property type="evidence" value="ECO:0007669"/>
    <property type="project" value="UniProtKB-KW"/>
</dbReference>
<organism evidence="5 6">
    <name type="scientific">Aerophobetes bacterium</name>
    <dbReference type="NCBI Taxonomy" id="2030807"/>
    <lineage>
        <taxon>Bacteria</taxon>
        <taxon>Candidatus Aerophobota</taxon>
    </lineage>
</organism>